<dbReference type="PANTHER" id="PTHR32248">
    <property type="entry name" value="RNA POLYMERASE SIGMA-54 FACTOR"/>
    <property type="match status" value="1"/>
</dbReference>
<reference evidence="13" key="1">
    <citation type="journal article" date="2019" name="Int. J. Syst. Evol. Microbiol.">
        <title>The Global Catalogue of Microorganisms (GCM) 10K type strain sequencing project: providing services to taxonomists for standard genome sequencing and annotation.</title>
        <authorList>
            <consortium name="The Broad Institute Genomics Platform"/>
            <consortium name="The Broad Institute Genome Sequencing Center for Infectious Disease"/>
            <person name="Wu L."/>
            <person name="Ma J."/>
        </authorList>
    </citation>
    <scope>NUCLEOTIDE SEQUENCE [LARGE SCALE GENOMIC DNA]</scope>
    <source>
        <strain evidence="13">KCTC 52925</strain>
    </source>
</reference>
<evidence type="ECO:0000256" key="7">
    <source>
        <dbReference type="ARBA" id="ARBA00023125"/>
    </source>
</evidence>
<keyword evidence="3" id="KW-0808">Transferase</keyword>
<evidence type="ECO:0000256" key="3">
    <source>
        <dbReference type="ARBA" id="ARBA00022679"/>
    </source>
</evidence>
<dbReference type="Gene3D" id="1.10.10.1330">
    <property type="entry name" value="RNA polymerase sigma-54 factor, core-binding domain"/>
    <property type="match status" value="1"/>
</dbReference>
<dbReference type="PRINTS" id="PR00045">
    <property type="entry name" value="SIGMA54FCT"/>
</dbReference>
<name>A0ABW5X8R6_9FLAO</name>
<proteinExistence type="inferred from homology"/>
<keyword evidence="7" id="KW-0238">DNA-binding</keyword>
<dbReference type="InterPro" id="IPR007634">
    <property type="entry name" value="RNA_pol_sigma_54_DNA-bd"/>
</dbReference>
<gene>
    <name evidence="12" type="primary">rpoN</name>
    <name evidence="12" type="ORF">ACFSYS_16850</name>
</gene>
<dbReference type="Gene3D" id="1.10.10.60">
    <property type="entry name" value="Homeodomain-like"/>
    <property type="match status" value="1"/>
</dbReference>
<keyword evidence="6" id="KW-0731">Sigma factor</keyword>
<evidence type="ECO:0000256" key="6">
    <source>
        <dbReference type="ARBA" id="ARBA00023082"/>
    </source>
</evidence>
<evidence type="ECO:0000256" key="9">
    <source>
        <dbReference type="SAM" id="MobiDB-lite"/>
    </source>
</evidence>
<comment type="similarity">
    <text evidence="1">Belongs to the sigma-54 factor family.</text>
</comment>
<evidence type="ECO:0000259" key="10">
    <source>
        <dbReference type="Pfam" id="PF04552"/>
    </source>
</evidence>
<feature type="region of interest" description="Disordered" evidence="9">
    <location>
        <begin position="39"/>
        <end position="72"/>
    </location>
</feature>
<evidence type="ECO:0000256" key="4">
    <source>
        <dbReference type="ARBA" id="ARBA00022695"/>
    </source>
</evidence>
<evidence type="ECO:0000259" key="11">
    <source>
        <dbReference type="Pfam" id="PF04963"/>
    </source>
</evidence>
<dbReference type="RefSeq" id="WP_251740104.1">
    <property type="nucleotide sequence ID" value="NZ_JBHUOJ010000037.1"/>
</dbReference>
<evidence type="ECO:0000256" key="1">
    <source>
        <dbReference type="ARBA" id="ARBA00008798"/>
    </source>
</evidence>
<keyword evidence="2" id="KW-0240">DNA-directed RNA polymerase</keyword>
<evidence type="ECO:0000256" key="5">
    <source>
        <dbReference type="ARBA" id="ARBA00023015"/>
    </source>
</evidence>
<keyword evidence="5" id="KW-0805">Transcription regulation</keyword>
<dbReference type="EMBL" id="JBHUOJ010000037">
    <property type="protein sequence ID" value="MFD2834963.1"/>
    <property type="molecule type" value="Genomic_DNA"/>
</dbReference>
<keyword evidence="4" id="KW-0548">Nucleotidyltransferase</keyword>
<protein>
    <submittedName>
        <fullName evidence="12">RNA polymerase factor sigma-54</fullName>
    </submittedName>
</protein>
<dbReference type="Pfam" id="PF04963">
    <property type="entry name" value="Sigma54_CBD"/>
    <property type="match status" value="1"/>
</dbReference>
<evidence type="ECO:0000256" key="2">
    <source>
        <dbReference type="ARBA" id="ARBA00022478"/>
    </source>
</evidence>
<feature type="domain" description="RNA polymerase sigma factor 54 DNA-binding" evidence="10">
    <location>
        <begin position="325"/>
        <end position="482"/>
    </location>
</feature>
<evidence type="ECO:0000313" key="12">
    <source>
        <dbReference type="EMBL" id="MFD2834963.1"/>
    </source>
</evidence>
<feature type="compositionally biased region" description="Acidic residues" evidence="9">
    <location>
        <begin position="54"/>
        <end position="72"/>
    </location>
</feature>
<evidence type="ECO:0000313" key="13">
    <source>
        <dbReference type="Proteomes" id="UP001597438"/>
    </source>
</evidence>
<dbReference type="Proteomes" id="UP001597438">
    <property type="component" value="Unassembled WGS sequence"/>
</dbReference>
<dbReference type="InterPro" id="IPR000394">
    <property type="entry name" value="RNA_pol_sigma_54"/>
</dbReference>
<dbReference type="Pfam" id="PF00309">
    <property type="entry name" value="Sigma54_AID"/>
    <property type="match status" value="1"/>
</dbReference>
<comment type="caution">
    <text evidence="12">The sequence shown here is derived from an EMBL/GenBank/DDBJ whole genome shotgun (WGS) entry which is preliminary data.</text>
</comment>
<dbReference type="PROSITE" id="PS00718">
    <property type="entry name" value="SIGMA54_2"/>
    <property type="match status" value="1"/>
</dbReference>
<dbReference type="PROSITE" id="PS50044">
    <property type="entry name" value="SIGMA54_3"/>
    <property type="match status" value="1"/>
</dbReference>
<evidence type="ECO:0000256" key="8">
    <source>
        <dbReference type="ARBA" id="ARBA00023163"/>
    </source>
</evidence>
<dbReference type="InterPro" id="IPR038709">
    <property type="entry name" value="RpoN_core-bd_sf"/>
</dbReference>
<keyword evidence="8" id="KW-0804">Transcription</keyword>
<feature type="domain" description="RNA polymerase sigma factor 54 core-binding" evidence="11">
    <location>
        <begin position="111"/>
        <end position="302"/>
    </location>
</feature>
<dbReference type="InterPro" id="IPR007046">
    <property type="entry name" value="RNA_pol_sigma_54_core-bd"/>
</dbReference>
<accession>A0ABW5X8R6</accession>
<keyword evidence="13" id="KW-1185">Reference proteome</keyword>
<dbReference type="PIRSF" id="PIRSF000774">
    <property type="entry name" value="RpoN"/>
    <property type="match status" value="1"/>
</dbReference>
<sequence>MLKQQLNFKLSQKLSPQQIQLMKLIQLPTMAFEQRIKQEMEENPALEDGKEERVDEYDEMSNENSDEEDYESIETEIDIDEYLSDDEIPSYRLQSNNYSADDEDKHVPYAAGTSFTQHLITQLNTFRFSEIEKEIAEFLVGSVDESGYIRRDIMDIVDDLAFTMNIYTDEETVENVLNKVQKLDPAGVGARSLQECLLIQLRRKESTKSVALALDIMERSFDQFSKKHYKKLLSRHDITEDELRDAIEVIEHLNPKPGGSFAGNLRMVEHVIPDFAIKIEDGELQLTLNGRNAPEMHISRDYSNMMKGYKEAKEKTKAQKDAVMFIKQKLDAAKWFIEAIKQRQQTLMVTMSSIMNYQKEYFLTGDERNLRPMILKDIADEIEMDVSTVSRVANSKYVDTPYGTKLIKEFFSESMTNDQGEEVSTREIKKILEMSIEEENKRKPLTDEKLAKVLLEKGYPIARRTVAKYREQLDIPVARLRKEI</sequence>
<organism evidence="12 13">
    <name type="scientific">Christiangramia antarctica</name>
    <dbReference type="NCBI Taxonomy" id="2058158"/>
    <lineage>
        <taxon>Bacteria</taxon>
        <taxon>Pseudomonadati</taxon>
        <taxon>Bacteroidota</taxon>
        <taxon>Flavobacteriia</taxon>
        <taxon>Flavobacteriales</taxon>
        <taxon>Flavobacteriaceae</taxon>
        <taxon>Christiangramia</taxon>
    </lineage>
</organism>
<dbReference type="PANTHER" id="PTHR32248:SF4">
    <property type="entry name" value="RNA POLYMERASE SIGMA-54 FACTOR"/>
    <property type="match status" value="1"/>
</dbReference>
<dbReference type="Pfam" id="PF04552">
    <property type="entry name" value="Sigma54_DBD"/>
    <property type="match status" value="1"/>
</dbReference>
<dbReference type="NCBIfam" id="TIGR02395">
    <property type="entry name" value="rpoN_sigma"/>
    <property type="match status" value="1"/>
</dbReference>